<dbReference type="Proteomes" id="UP000887572">
    <property type="component" value="Unplaced"/>
</dbReference>
<feature type="transmembrane region" description="Helical" evidence="8">
    <location>
        <begin position="249"/>
        <end position="272"/>
    </location>
</feature>
<evidence type="ECO:0000256" key="8">
    <source>
        <dbReference type="RuleBase" id="RU365066"/>
    </source>
</evidence>
<dbReference type="GO" id="GO:0016788">
    <property type="term" value="F:hydrolase activity, acting on ester bonds"/>
    <property type="evidence" value="ECO:0007669"/>
    <property type="project" value="TreeGrafter"/>
</dbReference>
<accession>A0A914I6E7</accession>
<evidence type="ECO:0000313" key="10">
    <source>
        <dbReference type="WBParaSite" id="Gr19_v10_g7049.t1"/>
    </source>
</evidence>
<keyword evidence="3 8" id="KW-0337">GPI-anchor biosynthesis</keyword>
<evidence type="ECO:0000256" key="7">
    <source>
        <dbReference type="ARBA" id="ARBA00023136"/>
    </source>
</evidence>
<evidence type="ECO:0000256" key="2">
    <source>
        <dbReference type="ARBA" id="ARBA00006387"/>
    </source>
</evidence>
<feature type="transmembrane region" description="Helical" evidence="8">
    <location>
        <begin position="187"/>
        <end position="209"/>
    </location>
</feature>
<dbReference type="GO" id="GO:0005789">
    <property type="term" value="C:endoplasmic reticulum membrane"/>
    <property type="evidence" value="ECO:0007669"/>
    <property type="project" value="TreeGrafter"/>
</dbReference>
<feature type="transmembrane region" description="Helical" evidence="8">
    <location>
        <begin position="310"/>
        <end position="331"/>
    </location>
</feature>
<feature type="transmembrane region" description="Helical" evidence="8">
    <location>
        <begin position="221"/>
        <end position="243"/>
    </location>
</feature>
<name>A0A914I6E7_GLORO</name>
<feature type="transmembrane region" description="Helical" evidence="8">
    <location>
        <begin position="113"/>
        <end position="136"/>
    </location>
</feature>
<keyword evidence="7 8" id="KW-0472">Membrane</keyword>
<dbReference type="GO" id="GO:0006506">
    <property type="term" value="P:GPI anchor biosynthetic process"/>
    <property type="evidence" value="ECO:0007669"/>
    <property type="project" value="UniProtKB-KW"/>
</dbReference>
<evidence type="ECO:0000256" key="4">
    <source>
        <dbReference type="ARBA" id="ARBA00022692"/>
    </source>
</evidence>
<dbReference type="InterPro" id="IPR007217">
    <property type="entry name" value="Per1-like"/>
</dbReference>
<dbReference type="Pfam" id="PF04080">
    <property type="entry name" value="Per1"/>
    <property type="match status" value="1"/>
</dbReference>
<comment type="caution">
    <text evidence="8">Lacks conserved residue(s) required for the propagation of feature annotation.</text>
</comment>
<dbReference type="PANTHER" id="PTHR13148">
    <property type="entry name" value="PER1-RELATED"/>
    <property type="match status" value="1"/>
</dbReference>
<comment type="similarity">
    <text evidence="2 8">Belongs to the PGAP3 family.</text>
</comment>
<keyword evidence="9" id="KW-1185">Reference proteome</keyword>
<organism evidence="9 10">
    <name type="scientific">Globodera rostochiensis</name>
    <name type="common">Golden nematode worm</name>
    <name type="synonym">Heterodera rostochiensis</name>
    <dbReference type="NCBI Taxonomy" id="31243"/>
    <lineage>
        <taxon>Eukaryota</taxon>
        <taxon>Metazoa</taxon>
        <taxon>Ecdysozoa</taxon>
        <taxon>Nematoda</taxon>
        <taxon>Chromadorea</taxon>
        <taxon>Rhabditida</taxon>
        <taxon>Tylenchina</taxon>
        <taxon>Tylenchomorpha</taxon>
        <taxon>Tylenchoidea</taxon>
        <taxon>Heteroderidae</taxon>
        <taxon>Heteroderinae</taxon>
        <taxon>Globodera</taxon>
    </lineage>
</organism>
<comment type="function">
    <text evidence="8">Involved in the lipid remodeling steps of GPI-anchor maturation.</text>
</comment>
<feature type="transmembrane region" description="Helical" evidence="8">
    <location>
        <begin position="156"/>
        <end position="175"/>
    </location>
</feature>
<keyword evidence="5" id="KW-0732">Signal</keyword>
<dbReference type="WBParaSite" id="Gr19_v10_g7049.t1">
    <property type="protein sequence ID" value="Gr19_v10_g7049.t1"/>
    <property type="gene ID" value="Gr19_v10_g7049"/>
</dbReference>
<feature type="transmembrane region" description="Helical" evidence="8">
    <location>
        <begin position="12"/>
        <end position="35"/>
    </location>
</feature>
<feature type="transmembrane region" description="Helical" evidence="8">
    <location>
        <begin position="284"/>
        <end position="304"/>
    </location>
</feature>
<evidence type="ECO:0000256" key="6">
    <source>
        <dbReference type="ARBA" id="ARBA00022989"/>
    </source>
</evidence>
<evidence type="ECO:0000313" key="9">
    <source>
        <dbReference type="Proteomes" id="UP000887572"/>
    </source>
</evidence>
<keyword evidence="6 8" id="KW-1133">Transmembrane helix</keyword>
<dbReference type="AlphaFoldDB" id="A0A914I6E7"/>
<comment type="subcellular location">
    <subcellularLocation>
        <location evidence="1">Endomembrane system</location>
        <topology evidence="1">Multi-pass membrane protein</topology>
    </subcellularLocation>
    <subcellularLocation>
        <location evidence="8">Golgi apparatus membrane</location>
        <topology evidence="8">Multi-pass membrane protein</topology>
    </subcellularLocation>
</comment>
<reference evidence="10" key="1">
    <citation type="submission" date="2022-11" db="UniProtKB">
        <authorList>
            <consortium name="WormBaseParasite"/>
        </authorList>
    </citation>
    <scope>IDENTIFICATION</scope>
</reference>
<evidence type="ECO:0000256" key="5">
    <source>
        <dbReference type="ARBA" id="ARBA00022729"/>
    </source>
</evidence>
<sequence length="351" mass="39314">MASVEQRHPLAAAIEHFWMCLSAAGSVSLITLLLLPTHCGSSGGDVSPHFRHCLATCSVSSPSAPLSSACPIEQPTAFAWWAREHCFSCRQSCIWRTVDEFARRPAAVRNTPILWQMAFHSAPFALGPAVCACTMLAMQRRIRRCVPRTFHCRDEWVQFGWAGAMAWSASAIFHLCDHRVTEALDYGAALGLILFTLYASVSFVTPALLQFCCSIRISSRRVVKVVGAVLSAFYGHYLLYIFRTPRFDYAWHIRCCLVLSVATILLFVAWALSQIWLGQARRRSLAILASTFLLGWSSAAFDVFFDFPPFFWVVDAHALFHLVSIPVPLLWAKFICAEADAAQQKIKERIY</sequence>
<dbReference type="PANTHER" id="PTHR13148:SF0">
    <property type="entry name" value="POST-GPI ATTACHMENT TO PROTEINS FACTOR 3"/>
    <property type="match status" value="1"/>
</dbReference>
<keyword evidence="8" id="KW-0333">Golgi apparatus</keyword>
<proteinExistence type="inferred from homology"/>
<keyword evidence="4 8" id="KW-0812">Transmembrane</keyword>
<protein>
    <recommendedName>
        <fullName evidence="8">Post-GPI attachment to proteins factor 3</fullName>
    </recommendedName>
</protein>
<evidence type="ECO:0000256" key="1">
    <source>
        <dbReference type="ARBA" id="ARBA00004127"/>
    </source>
</evidence>
<dbReference type="GO" id="GO:0000139">
    <property type="term" value="C:Golgi membrane"/>
    <property type="evidence" value="ECO:0007669"/>
    <property type="project" value="UniProtKB-SubCell"/>
</dbReference>
<evidence type="ECO:0000256" key="3">
    <source>
        <dbReference type="ARBA" id="ARBA00022502"/>
    </source>
</evidence>